<protein>
    <submittedName>
        <fullName evidence="1">Uncharacterized protein</fullName>
    </submittedName>
</protein>
<keyword evidence="2" id="KW-1185">Reference proteome</keyword>
<reference evidence="1 2" key="1">
    <citation type="submission" date="2022-07" db="EMBL/GenBank/DDBJ databases">
        <title>Novel species in genus Arthrobacter.</title>
        <authorList>
            <person name="Liu Y."/>
        </authorList>
    </citation>
    <scope>NUCLEOTIDE SEQUENCE [LARGE SCALE GENOMIC DNA]</scope>
    <source>
        <strain evidence="2">zg-Y859</strain>
    </source>
</reference>
<dbReference type="RefSeq" id="WP_255865139.1">
    <property type="nucleotide sequence ID" value="NZ_CP104263.1"/>
</dbReference>
<gene>
    <name evidence="1" type="ORF">NNX28_05995</name>
</gene>
<organism evidence="1 2">
    <name type="scientific">Arthrobacter jinronghuae</name>
    <dbReference type="NCBI Taxonomy" id="2964609"/>
    <lineage>
        <taxon>Bacteria</taxon>
        <taxon>Bacillati</taxon>
        <taxon>Actinomycetota</taxon>
        <taxon>Actinomycetes</taxon>
        <taxon>Micrococcales</taxon>
        <taxon>Micrococcaceae</taxon>
        <taxon>Arthrobacter</taxon>
    </lineage>
</organism>
<proteinExistence type="predicted"/>
<comment type="caution">
    <text evidence="1">The sequence shown here is derived from an EMBL/GenBank/DDBJ whole genome shotgun (WGS) entry which is preliminary data.</text>
</comment>
<sequence length="188" mass="20075">MRWDALFRDMEAQLAAAAGLAAETEISDRVRMELREISLQDRLRSQSGKQLVFDLGTAGMLRGTLRHVGEGWVSLEQERGAALAVLSQVVAVRGMDRFASPTTGKVRLGVTSALRSIARDRSAVVVRSAGAPADGALHGTIDRVGSDFLELAVVPSDQPRRSANVTGVYVLPTATVAAVLSQQHNGWA</sequence>
<accession>A0ABT1NSF1</accession>
<dbReference type="EMBL" id="JANFLP010000006">
    <property type="protein sequence ID" value="MCQ1949481.1"/>
    <property type="molecule type" value="Genomic_DNA"/>
</dbReference>
<dbReference type="Proteomes" id="UP001206924">
    <property type="component" value="Unassembled WGS sequence"/>
</dbReference>
<name>A0ABT1NSF1_9MICC</name>
<evidence type="ECO:0000313" key="1">
    <source>
        <dbReference type="EMBL" id="MCQ1949481.1"/>
    </source>
</evidence>
<evidence type="ECO:0000313" key="2">
    <source>
        <dbReference type="Proteomes" id="UP001206924"/>
    </source>
</evidence>